<sequence length="504" mass="55730">MSSPNPPESDTSHQPNMSKRRSETVKVSRKQSVTSDDFGNDDIDDDELMKASFADLQFDHIENYANPTDAITRKNTVKNKSNKPKSQAKSTSCVVQDKGQEPVQLANGKWACNHPCKDRIACKHLCCKDGMEKPSKKKPSTKRPLLGDNTPQHTEKEVNKKGQGTQTKLHLAIPKRKSSAVVEELDLTQPEKKTKAAISTINRPKDVRNLHQLHKFIQGEDPPSPLHSVMHTKPAYCYSQGGAHNLSFMGHPTVASSQASSDYGDIQFDDTSTHLIEPSQNATADLVELGGSMNDDDYTDNAGTTQFPSRVSETFDDDDSLLGDAMVGLVDSQNLKDVGDEYGHIADDHEEMEGLADEPSYEDEEFPMDIDLDAIDSHSAPKTMATSAPFYPRKGQAQGLQSLRANEMSKVPALHGCLKPKESMLKGPKFKVLNQPKATPFVSHDKLVTKPTEQENDVLDLLDMSEAQPKSNVVVKEESVPESFKDLEPWLFQEFGDIIELADD</sequence>
<dbReference type="EC" id="3.6.4.12" evidence="2"/>
<evidence type="ECO:0000256" key="1">
    <source>
        <dbReference type="SAM" id="MobiDB-lite"/>
    </source>
</evidence>
<dbReference type="EMBL" id="JAPEUY010000007">
    <property type="protein sequence ID" value="KAJ4371264.1"/>
    <property type="molecule type" value="Genomic_DNA"/>
</dbReference>
<dbReference type="Proteomes" id="UP001140560">
    <property type="component" value="Unassembled WGS sequence"/>
</dbReference>
<dbReference type="OrthoDB" id="5575at2759"/>
<keyword evidence="2" id="KW-0378">Hydrolase</keyword>
<dbReference type="GO" id="GO:0016787">
    <property type="term" value="F:hydrolase activity"/>
    <property type="evidence" value="ECO:0007669"/>
    <property type="project" value="UniProtKB-KW"/>
</dbReference>
<gene>
    <name evidence="2" type="primary">HFM1_1</name>
    <name evidence="2" type="ORF">N0V83_004481</name>
</gene>
<feature type="region of interest" description="Disordered" evidence="1">
    <location>
        <begin position="131"/>
        <end position="166"/>
    </location>
</feature>
<organism evidence="2 3">
    <name type="scientific">Neocucurbitaria cava</name>
    <dbReference type="NCBI Taxonomy" id="798079"/>
    <lineage>
        <taxon>Eukaryota</taxon>
        <taxon>Fungi</taxon>
        <taxon>Dikarya</taxon>
        <taxon>Ascomycota</taxon>
        <taxon>Pezizomycotina</taxon>
        <taxon>Dothideomycetes</taxon>
        <taxon>Pleosporomycetidae</taxon>
        <taxon>Pleosporales</taxon>
        <taxon>Pleosporineae</taxon>
        <taxon>Cucurbitariaceae</taxon>
        <taxon>Neocucurbitaria</taxon>
    </lineage>
</organism>
<dbReference type="GO" id="GO:0003678">
    <property type="term" value="F:DNA helicase activity"/>
    <property type="evidence" value="ECO:0007669"/>
    <property type="project" value="UniProtKB-EC"/>
</dbReference>
<accession>A0A9W9CM87</accession>
<name>A0A9W9CM87_9PLEO</name>
<keyword evidence="2" id="KW-0347">Helicase</keyword>
<feature type="compositionally biased region" description="Polar residues" evidence="1">
    <location>
        <begin position="84"/>
        <end position="94"/>
    </location>
</feature>
<feature type="compositionally biased region" description="Polar residues" evidence="1">
    <location>
        <begin position="8"/>
        <end position="17"/>
    </location>
</feature>
<proteinExistence type="predicted"/>
<keyword evidence="3" id="KW-1185">Reference proteome</keyword>
<reference evidence="2" key="1">
    <citation type="submission" date="2022-10" db="EMBL/GenBank/DDBJ databases">
        <title>Tapping the CABI collections for fungal endophytes: first genome assemblies for Collariella, Neodidymelliopsis, Ascochyta clinopodiicola, Didymella pomorum, Didymosphaeria variabile, Neocosmospora piperis and Neocucurbitaria cava.</title>
        <authorList>
            <person name="Hill R."/>
        </authorList>
    </citation>
    <scope>NUCLEOTIDE SEQUENCE</scope>
    <source>
        <strain evidence="2">IMI 356814</strain>
    </source>
</reference>
<feature type="region of interest" description="Disordered" evidence="1">
    <location>
        <begin position="66"/>
        <end position="94"/>
    </location>
</feature>
<evidence type="ECO:0000313" key="3">
    <source>
        <dbReference type="Proteomes" id="UP001140560"/>
    </source>
</evidence>
<dbReference type="AlphaFoldDB" id="A0A9W9CM87"/>
<protein>
    <submittedName>
        <fullName evidence="2">ATP-dependent DNA helicase MER3</fullName>
        <ecNumber evidence="2">3.6.4.12</ecNumber>
    </submittedName>
</protein>
<feature type="region of interest" description="Disordered" evidence="1">
    <location>
        <begin position="1"/>
        <end position="45"/>
    </location>
</feature>
<keyword evidence="2" id="KW-0547">Nucleotide-binding</keyword>
<evidence type="ECO:0000313" key="2">
    <source>
        <dbReference type="EMBL" id="KAJ4371264.1"/>
    </source>
</evidence>
<keyword evidence="2" id="KW-0067">ATP-binding</keyword>
<comment type="caution">
    <text evidence="2">The sequence shown here is derived from an EMBL/GenBank/DDBJ whole genome shotgun (WGS) entry which is preliminary data.</text>
</comment>